<dbReference type="SUPFAM" id="SSF46767">
    <property type="entry name" value="Methylated DNA-protein cysteine methyltransferase, C-terminal domain"/>
    <property type="match status" value="1"/>
</dbReference>
<organism evidence="3 4">
    <name type="scientific">Naumannella halotolerans</name>
    <dbReference type="NCBI Taxonomy" id="993414"/>
    <lineage>
        <taxon>Bacteria</taxon>
        <taxon>Bacillati</taxon>
        <taxon>Actinomycetota</taxon>
        <taxon>Actinomycetes</taxon>
        <taxon>Propionibacteriales</taxon>
        <taxon>Propionibacteriaceae</taxon>
        <taxon>Naumannella</taxon>
    </lineage>
</organism>
<dbReference type="Pfam" id="PF01035">
    <property type="entry name" value="DNA_binding_1"/>
    <property type="match status" value="1"/>
</dbReference>
<dbReference type="AlphaFoldDB" id="A0A4R7J9L3"/>
<dbReference type="OrthoDB" id="9132167at2"/>
<dbReference type="InterPro" id="IPR052520">
    <property type="entry name" value="ATL_DNA_repair"/>
</dbReference>
<evidence type="ECO:0000313" key="4">
    <source>
        <dbReference type="Proteomes" id="UP000295371"/>
    </source>
</evidence>
<dbReference type="PANTHER" id="PTHR42942">
    <property type="entry name" value="6-O-METHYLGUANINE DNA METHYLTRANSFERASE"/>
    <property type="match status" value="1"/>
</dbReference>
<dbReference type="PANTHER" id="PTHR42942:SF1">
    <property type="entry name" value="ALKYLTRANSFERASE-LIKE PROTEIN 1"/>
    <property type="match status" value="1"/>
</dbReference>
<dbReference type="Gene3D" id="1.10.10.10">
    <property type="entry name" value="Winged helix-like DNA-binding domain superfamily/Winged helix DNA-binding domain"/>
    <property type="match status" value="1"/>
</dbReference>
<dbReference type="RefSeq" id="WP_133754076.1">
    <property type="nucleotide sequence ID" value="NZ_CP171129.1"/>
</dbReference>
<dbReference type="GO" id="GO:0006281">
    <property type="term" value="P:DNA repair"/>
    <property type="evidence" value="ECO:0007669"/>
    <property type="project" value="InterPro"/>
</dbReference>
<dbReference type="CDD" id="cd06445">
    <property type="entry name" value="ATase"/>
    <property type="match status" value="1"/>
</dbReference>
<dbReference type="InterPro" id="IPR036388">
    <property type="entry name" value="WH-like_DNA-bd_sf"/>
</dbReference>
<evidence type="ECO:0000313" key="3">
    <source>
        <dbReference type="EMBL" id="TDT33586.1"/>
    </source>
</evidence>
<name>A0A4R7J9L3_9ACTN</name>
<reference evidence="3 4" key="1">
    <citation type="submission" date="2019-03" db="EMBL/GenBank/DDBJ databases">
        <title>Genomic Encyclopedia of Archaeal and Bacterial Type Strains, Phase II (KMG-II): from individual species to whole genera.</title>
        <authorList>
            <person name="Goeker M."/>
        </authorList>
    </citation>
    <scope>NUCLEOTIDE SEQUENCE [LARGE SCALE GENOMIC DNA]</scope>
    <source>
        <strain evidence="3 4">DSM 24323</strain>
    </source>
</reference>
<feature type="domain" description="Methylated-DNA-[protein]-cysteine S-methyltransferase DNA binding" evidence="2">
    <location>
        <begin position="7"/>
        <end position="61"/>
    </location>
</feature>
<keyword evidence="4" id="KW-1185">Reference proteome</keyword>
<keyword evidence="1" id="KW-0227">DNA damage</keyword>
<evidence type="ECO:0000256" key="1">
    <source>
        <dbReference type="ARBA" id="ARBA00022763"/>
    </source>
</evidence>
<protein>
    <submittedName>
        <fullName evidence="3">Alkylated DNA nucleotide flippase Atl1</fullName>
    </submittedName>
</protein>
<dbReference type="InterPro" id="IPR014048">
    <property type="entry name" value="MethylDNA_cys_MeTrfase_DNA-bd"/>
</dbReference>
<gene>
    <name evidence="3" type="ORF">CLV29_1208</name>
</gene>
<comment type="caution">
    <text evidence="3">The sequence shown here is derived from an EMBL/GenBank/DDBJ whole genome shotgun (WGS) entry which is preliminary data.</text>
</comment>
<evidence type="ECO:0000259" key="2">
    <source>
        <dbReference type="Pfam" id="PF01035"/>
    </source>
</evidence>
<proteinExistence type="predicted"/>
<accession>A0A4R7J9L3</accession>
<sequence>MDDLLLERILGAVELIPPGRVASYGDIARVTGTSPRLVGRVMSTWGADVPWWRVVNATGDHPVRPAERWLAHWREEGIAVKASGRGCRITAHRVDLEDLHRQWEAHIARIVEDDPGRA</sequence>
<dbReference type="Proteomes" id="UP000295371">
    <property type="component" value="Unassembled WGS sequence"/>
</dbReference>
<dbReference type="InterPro" id="IPR036217">
    <property type="entry name" value="MethylDNA_cys_MeTrfase_DNAb"/>
</dbReference>
<dbReference type="EMBL" id="SOAW01000001">
    <property type="protein sequence ID" value="TDT33586.1"/>
    <property type="molecule type" value="Genomic_DNA"/>
</dbReference>
<dbReference type="GO" id="GO:0003824">
    <property type="term" value="F:catalytic activity"/>
    <property type="evidence" value="ECO:0007669"/>
    <property type="project" value="InterPro"/>
</dbReference>